<name>A0A158DNI7_9BURK</name>
<dbReference type="OrthoDB" id="5487740at2"/>
<dbReference type="EMBL" id="FCOJ02000103">
    <property type="protein sequence ID" value="SAK95980.1"/>
    <property type="molecule type" value="Genomic_DNA"/>
</dbReference>
<dbReference type="STRING" id="1777143.AWB82_06981"/>
<dbReference type="SUPFAM" id="SSF54373">
    <property type="entry name" value="FAD-linked reductases, C-terminal domain"/>
    <property type="match status" value="1"/>
</dbReference>
<dbReference type="Proteomes" id="UP000054596">
    <property type="component" value="Unassembled WGS sequence"/>
</dbReference>
<dbReference type="InterPro" id="IPR002938">
    <property type="entry name" value="FAD-bd"/>
</dbReference>
<comment type="cofactor">
    <cofactor evidence="1">
        <name>FAD</name>
        <dbReference type="ChEBI" id="CHEBI:57692"/>
    </cofactor>
</comment>
<sequence length="408" mass="44873">MSRTLRVGVIGGGIGGVALTGALARHSIEVRLFERASVFGDVGAGIQMTPNAVKVLQALGIGDALRDVAFVPQAIVGRNWETARENFRIPLALECPKLYGAPFYHVHRADLHRILTTLVPADAARLSTSCIDVRQEKNAAVAVFDDGSEFEADLIVGADGVRSVVRSKLFGEEAPRFTGNMCFRAVVPFDETPEFVSPDSSFWLGPHAHVVTYYVRGGAAVNIVAVAETQSWVEESWNAKSSREELLAAFDGWHPNLQRLFERAESVFKWGLFDRDPMRAWSRGNVTLLGDAAHPMLPFLSQGAAMAIEDGYVLAQSLASHGKDIGSALRDYEAERLPRTSRVQLESRERGRTYHLPSAFAQRKRDLIYKFKSYLNPQASGIQANWVYEYNATDFAPSAAVFNASVEV</sequence>
<dbReference type="InterPro" id="IPR050493">
    <property type="entry name" value="FAD-dep_Monooxygenase_BioMet"/>
</dbReference>
<organism evidence="7 8">
    <name type="scientific">Caballeronia glebae</name>
    <dbReference type="NCBI Taxonomy" id="1777143"/>
    <lineage>
        <taxon>Bacteria</taxon>
        <taxon>Pseudomonadati</taxon>
        <taxon>Pseudomonadota</taxon>
        <taxon>Betaproteobacteria</taxon>
        <taxon>Burkholderiales</taxon>
        <taxon>Burkholderiaceae</taxon>
        <taxon>Caballeronia</taxon>
    </lineage>
</organism>
<evidence type="ECO:0000256" key="2">
    <source>
        <dbReference type="ARBA" id="ARBA00022630"/>
    </source>
</evidence>
<evidence type="ECO:0000313" key="8">
    <source>
        <dbReference type="Proteomes" id="UP000054596"/>
    </source>
</evidence>
<gene>
    <name evidence="7" type="ORF">AWB82_06981</name>
</gene>
<evidence type="ECO:0000259" key="6">
    <source>
        <dbReference type="Pfam" id="PF01494"/>
    </source>
</evidence>
<evidence type="ECO:0000256" key="4">
    <source>
        <dbReference type="ARBA" id="ARBA00023002"/>
    </source>
</evidence>
<keyword evidence="8" id="KW-1185">Reference proteome</keyword>
<reference evidence="7" key="1">
    <citation type="submission" date="2016-01" db="EMBL/GenBank/DDBJ databases">
        <authorList>
            <person name="Peeters C."/>
        </authorList>
    </citation>
    <scope>NUCLEOTIDE SEQUENCE [LARGE SCALE GENOMIC DNA]</scope>
    <source>
        <strain evidence="7">LMG 29325</strain>
    </source>
</reference>
<dbReference type="Gene3D" id="3.50.50.60">
    <property type="entry name" value="FAD/NAD(P)-binding domain"/>
    <property type="match status" value="1"/>
</dbReference>
<accession>A0A158DNI7</accession>
<dbReference type="PRINTS" id="PR00420">
    <property type="entry name" value="RNGMNOXGNASE"/>
</dbReference>
<feature type="domain" description="FAD-binding" evidence="6">
    <location>
        <begin position="6"/>
        <end position="343"/>
    </location>
</feature>
<dbReference type="PANTHER" id="PTHR13789:SF318">
    <property type="entry name" value="GERANYLGERANYL DIPHOSPHATE REDUCTASE"/>
    <property type="match status" value="1"/>
</dbReference>
<keyword evidence="2" id="KW-0285">Flavoprotein</keyword>
<dbReference type="InterPro" id="IPR036188">
    <property type="entry name" value="FAD/NAD-bd_sf"/>
</dbReference>
<dbReference type="GO" id="GO:0071949">
    <property type="term" value="F:FAD binding"/>
    <property type="evidence" value="ECO:0007669"/>
    <property type="project" value="InterPro"/>
</dbReference>
<dbReference type="SUPFAM" id="SSF51905">
    <property type="entry name" value="FAD/NAD(P)-binding domain"/>
    <property type="match status" value="1"/>
</dbReference>
<proteinExistence type="predicted"/>
<keyword evidence="4" id="KW-0560">Oxidoreductase</keyword>
<dbReference type="PANTHER" id="PTHR13789">
    <property type="entry name" value="MONOOXYGENASE"/>
    <property type="match status" value="1"/>
</dbReference>
<evidence type="ECO:0000313" key="7">
    <source>
        <dbReference type="EMBL" id="SAK95980.1"/>
    </source>
</evidence>
<evidence type="ECO:0000256" key="1">
    <source>
        <dbReference type="ARBA" id="ARBA00001974"/>
    </source>
</evidence>
<evidence type="ECO:0000256" key="3">
    <source>
        <dbReference type="ARBA" id="ARBA00022827"/>
    </source>
</evidence>
<dbReference type="GO" id="GO:0004497">
    <property type="term" value="F:monooxygenase activity"/>
    <property type="evidence" value="ECO:0007669"/>
    <property type="project" value="UniProtKB-KW"/>
</dbReference>
<dbReference type="RefSeq" id="WP_086973859.1">
    <property type="nucleotide sequence ID" value="NZ_FCOJ02000103.1"/>
</dbReference>
<protein>
    <submittedName>
        <fullName evidence="7">Salicylate hydroxylase</fullName>
    </submittedName>
</protein>
<evidence type="ECO:0000256" key="5">
    <source>
        <dbReference type="ARBA" id="ARBA00023033"/>
    </source>
</evidence>
<keyword evidence="5" id="KW-0503">Monooxygenase</keyword>
<keyword evidence="3" id="KW-0274">FAD</keyword>
<comment type="caution">
    <text evidence="7">The sequence shown here is derived from an EMBL/GenBank/DDBJ whole genome shotgun (WGS) entry which is preliminary data.</text>
</comment>
<dbReference type="Pfam" id="PF01494">
    <property type="entry name" value="FAD_binding_3"/>
    <property type="match status" value="1"/>
</dbReference>
<dbReference type="AlphaFoldDB" id="A0A158DNI7"/>